<dbReference type="EMBL" id="CP045891">
    <property type="protein sequence ID" value="QQP57259.1"/>
    <property type="molecule type" value="Genomic_DNA"/>
</dbReference>
<keyword evidence="9" id="KW-1185">Reference proteome</keyword>
<feature type="non-terminal residue" evidence="8">
    <location>
        <position position="153"/>
    </location>
</feature>
<evidence type="ECO:0000256" key="6">
    <source>
        <dbReference type="ARBA" id="ARBA00048493"/>
    </source>
</evidence>
<dbReference type="Proteomes" id="UP000595437">
    <property type="component" value="Chromosome 2"/>
</dbReference>
<dbReference type="EC" id="2.7.7.23" evidence="3"/>
<evidence type="ECO:0000256" key="4">
    <source>
        <dbReference type="ARBA" id="ARBA00022679"/>
    </source>
</evidence>
<gene>
    <name evidence="8" type="ORF">FKW44_002183</name>
</gene>
<dbReference type="AlphaFoldDB" id="A0A7T8QW46"/>
<organism evidence="8 9">
    <name type="scientific">Caligus rogercresseyi</name>
    <name type="common">Sea louse</name>
    <dbReference type="NCBI Taxonomy" id="217165"/>
    <lineage>
        <taxon>Eukaryota</taxon>
        <taxon>Metazoa</taxon>
        <taxon>Ecdysozoa</taxon>
        <taxon>Arthropoda</taxon>
        <taxon>Crustacea</taxon>
        <taxon>Multicrustacea</taxon>
        <taxon>Hexanauplia</taxon>
        <taxon>Copepoda</taxon>
        <taxon>Siphonostomatoida</taxon>
        <taxon>Caligidae</taxon>
        <taxon>Caligus</taxon>
    </lineage>
</organism>
<evidence type="ECO:0000256" key="5">
    <source>
        <dbReference type="ARBA" id="ARBA00022695"/>
    </source>
</evidence>
<evidence type="ECO:0000256" key="1">
    <source>
        <dbReference type="ARBA" id="ARBA00005208"/>
    </source>
</evidence>
<feature type="region of interest" description="Disordered" evidence="7">
    <location>
        <begin position="51"/>
        <end position="83"/>
    </location>
</feature>
<dbReference type="GO" id="GO:0006048">
    <property type="term" value="P:UDP-N-acetylglucosamine biosynthetic process"/>
    <property type="evidence" value="ECO:0007669"/>
    <property type="project" value="TreeGrafter"/>
</dbReference>
<keyword evidence="4" id="KW-0808">Transferase</keyword>
<evidence type="ECO:0000256" key="7">
    <source>
        <dbReference type="SAM" id="MobiDB-lite"/>
    </source>
</evidence>
<evidence type="ECO:0000313" key="9">
    <source>
        <dbReference type="Proteomes" id="UP000595437"/>
    </source>
</evidence>
<comment type="catalytic activity">
    <reaction evidence="6">
        <text>N-acetyl-alpha-D-glucosamine 1-phosphate + UTP + H(+) = UDP-N-acetyl-alpha-D-glucosamine + diphosphate</text>
        <dbReference type="Rhea" id="RHEA:13509"/>
        <dbReference type="ChEBI" id="CHEBI:15378"/>
        <dbReference type="ChEBI" id="CHEBI:33019"/>
        <dbReference type="ChEBI" id="CHEBI:46398"/>
        <dbReference type="ChEBI" id="CHEBI:57705"/>
        <dbReference type="ChEBI" id="CHEBI:57776"/>
        <dbReference type="EC" id="2.7.7.23"/>
    </reaction>
</comment>
<dbReference type="InterPro" id="IPR029044">
    <property type="entry name" value="Nucleotide-diphossugar_trans"/>
</dbReference>
<dbReference type="SUPFAM" id="SSF53448">
    <property type="entry name" value="Nucleotide-diphospho-sugar transferases"/>
    <property type="match status" value="1"/>
</dbReference>
<keyword evidence="5" id="KW-0548">Nucleotidyltransferase</keyword>
<proteinExistence type="inferred from homology"/>
<reference evidence="9" key="1">
    <citation type="submission" date="2021-01" db="EMBL/GenBank/DDBJ databases">
        <title>Caligus Genome Assembly.</title>
        <authorList>
            <person name="Gallardo-Escarate C."/>
        </authorList>
    </citation>
    <scope>NUCLEOTIDE SEQUENCE [LARGE SCALE GENOMIC DNA]</scope>
</reference>
<dbReference type="OrthoDB" id="532420at2759"/>
<accession>A0A7T8QW46</accession>
<dbReference type="InterPro" id="IPR039741">
    <property type="entry name" value="UDP-sugar_pyrophosphorylase"/>
</dbReference>
<dbReference type="PANTHER" id="PTHR11952:SF2">
    <property type="entry name" value="LD24639P"/>
    <property type="match status" value="1"/>
</dbReference>
<dbReference type="InterPro" id="IPR002618">
    <property type="entry name" value="UDPGP_fam"/>
</dbReference>
<dbReference type="Gene3D" id="3.90.550.10">
    <property type="entry name" value="Spore Coat Polysaccharide Biosynthesis Protein SpsA, Chain A"/>
    <property type="match status" value="1"/>
</dbReference>
<evidence type="ECO:0000313" key="8">
    <source>
        <dbReference type="EMBL" id="QQP57259.1"/>
    </source>
</evidence>
<dbReference type="Pfam" id="PF01704">
    <property type="entry name" value="UDPGP"/>
    <property type="match status" value="1"/>
</dbReference>
<sequence length="153" mass="17046">MDLTSLQEFLQKHGQEHLLHHWDSLSEEQRSAMLKSLGEIDWARINTSFERSVSSSGQGGKLDDRMSPLSPEQCASVKDTPKETQEEYQKIGYEAMKEGQLAILLVAGGSGTRLGVSYPKGMYSVGLESDKSLFQLQAERLLKLEMLSEGEIP</sequence>
<evidence type="ECO:0000256" key="3">
    <source>
        <dbReference type="ARBA" id="ARBA00012457"/>
    </source>
</evidence>
<dbReference type="PANTHER" id="PTHR11952">
    <property type="entry name" value="UDP- GLUCOSE PYROPHOSPHORYLASE"/>
    <property type="match status" value="1"/>
</dbReference>
<protein>
    <recommendedName>
        <fullName evidence="3">UDP-N-acetylglucosamine diphosphorylase</fullName>
        <ecNumber evidence="3">2.7.7.23</ecNumber>
    </recommendedName>
</protein>
<comment type="similarity">
    <text evidence="2">Belongs to the UDPGP type 1 family.</text>
</comment>
<dbReference type="GO" id="GO:0003977">
    <property type="term" value="F:UDP-N-acetylglucosamine diphosphorylase activity"/>
    <property type="evidence" value="ECO:0007669"/>
    <property type="project" value="UniProtKB-EC"/>
</dbReference>
<comment type="pathway">
    <text evidence="1">Nucleotide-sugar biosynthesis; UDP-N-acetyl-alpha-D-glucosamine biosynthesis; UDP-N-acetyl-alpha-D-glucosamine from N-acetyl-alpha-D-glucosamine 1-phosphate: step 1/1.</text>
</comment>
<name>A0A7T8QW46_CALRO</name>
<evidence type="ECO:0000256" key="2">
    <source>
        <dbReference type="ARBA" id="ARBA00010401"/>
    </source>
</evidence>